<dbReference type="InterPro" id="IPR012677">
    <property type="entry name" value="Nucleotide-bd_a/b_plait_sf"/>
</dbReference>
<dbReference type="InterPro" id="IPR050374">
    <property type="entry name" value="RRT5_SRSF_SR"/>
</dbReference>
<evidence type="ECO:0000256" key="5">
    <source>
        <dbReference type="ARBA" id="ARBA00023242"/>
    </source>
</evidence>
<dbReference type="InterPro" id="IPR000504">
    <property type="entry name" value="RRM_dom"/>
</dbReference>
<keyword evidence="10" id="KW-1185">Reference proteome</keyword>
<dbReference type="EnsemblMetazoa" id="XM_019993210.1">
    <property type="protein sequence ID" value="XP_019848769.1"/>
    <property type="gene ID" value="LOC100635892"/>
</dbReference>
<dbReference type="STRING" id="400682.A0A1X7VJ10"/>
<reference evidence="9" key="2">
    <citation type="submission" date="2017-05" db="UniProtKB">
        <authorList>
            <consortium name="EnsemblMetazoa"/>
        </authorList>
    </citation>
    <scope>IDENTIFICATION</scope>
</reference>
<evidence type="ECO:0000256" key="1">
    <source>
        <dbReference type="ARBA" id="ARBA00004123"/>
    </source>
</evidence>
<evidence type="ECO:0000256" key="7">
    <source>
        <dbReference type="SAM" id="MobiDB-lite"/>
    </source>
</evidence>
<dbReference type="GO" id="GO:0006397">
    <property type="term" value="P:mRNA processing"/>
    <property type="evidence" value="ECO:0007669"/>
    <property type="project" value="UniProtKB-KW"/>
</dbReference>
<dbReference type="GO" id="GO:0005737">
    <property type="term" value="C:cytoplasm"/>
    <property type="evidence" value="ECO:0007669"/>
    <property type="project" value="TreeGrafter"/>
</dbReference>
<dbReference type="Pfam" id="PF00076">
    <property type="entry name" value="RRM_1"/>
    <property type="match status" value="2"/>
</dbReference>
<gene>
    <name evidence="9" type="primary">100635892</name>
</gene>
<dbReference type="EnsemblMetazoa" id="XM_003384084.3">
    <property type="protein sequence ID" value="XP_003384132.1"/>
    <property type="gene ID" value="LOC100635892"/>
</dbReference>
<dbReference type="PANTHER" id="PTHR23003">
    <property type="entry name" value="RNA RECOGNITION MOTIF RRM DOMAIN CONTAINING PROTEIN"/>
    <property type="match status" value="1"/>
</dbReference>
<dbReference type="eggNOG" id="KOG0105">
    <property type="taxonomic scope" value="Eukaryota"/>
</dbReference>
<dbReference type="CDD" id="cd12601">
    <property type="entry name" value="RRM2_SRSF1_like"/>
    <property type="match status" value="1"/>
</dbReference>
<dbReference type="GO" id="GO:0003729">
    <property type="term" value="F:mRNA binding"/>
    <property type="evidence" value="ECO:0007669"/>
    <property type="project" value="TreeGrafter"/>
</dbReference>
<dbReference type="AlphaFoldDB" id="A0A1X7VJ10"/>
<dbReference type="PANTHER" id="PTHR23003:SF62">
    <property type="entry name" value="SERINE_ARGININE (SR)-TYPE SHUTTLING MRNA BINDING PROTEIN NPL3"/>
    <property type="match status" value="1"/>
</dbReference>
<dbReference type="Gene3D" id="3.30.70.330">
    <property type="match status" value="2"/>
</dbReference>
<dbReference type="SMART" id="SM00360">
    <property type="entry name" value="RRM"/>
    <property type="match status" value="2"/>
</dbReference>
<dbReference type="FunCoup" id="A0A1X7VJ10">
    <property type="interactions" value="946"/>
</dbReference>
<organism evidence="9">
    <name type="scientific">Amphimedon queenslandica</name>
    <name type="common">Sponge</name>
    <dbReference type="NCBI Taxonomy" id="400682"/>
    <lineage>
        <taxon>Eukaryota</taxon>
        <taxon>Metazoa</taxon>
        <taxon>Porifera</taxon>
        <taxon>Demospongiae</taxon>
        <taxon>Heteroscleromorpha</taxon>
        <taxon>Haplosclerida</taxon>
        <taxon>Niphatidae</taxon>
        <taxon>Amphimedon</taxon>
    </lineage>
</organism>
<feature type="domain" description="RRM" evidence="8">
    <location>
        <begin position="117"/>
        <end position="191"/>
    </location>
</feature>
<dbReference type="OrthoDB" id="1099063at2759"/>
<evidence type="ECO:0000256" key="2">
    <source>
        <dbReference type="ARBA" id="ARBA00022664"/>
    </source>
</evidence>
<dbReference type="eggNOG" id="KOG1330">
    <property type="taxonomic scope" value="Eukaryota"/>
</dbReference>
<feature type="compositionally biased region" description="Low complexity" evidence="7">
    <location>
        <begin position="191"/>
        <end position="205"/>
    </location>
</feature>
<dbReference type="Proteomes" id="UP000007879">
    <property type="component" value="Unassembled WGS sequence"/>
</dbReference>
<dbReference type="KEGG" id="aqu:100635892"/>
<feature type="compositionally biased region" description="Basic and acidic residues" evidence="7">
    <location>
        <begin position="214"/>
        <end position="226"/>
    </location>
</feature>
<sequence>MSRSDSNDCKVYVGNLPGDIRKRDLEDIFYKYGKLVDVDLHDRRETPFAFIEFEDPRDADDAIRGRDGYMFDGYKLRVELPRSSPRYVGGRGGGGRGYYGGGRRDGYGRGGGRQSGHKLMITGLPPTGSWQDIKDHFRQAGDVIYANVERDGTGVVEFARYEHAKRAVRDLDDSKFRSHEGESAYIRVSEPSSGGSPYRRNSRSPSPSPRHSPRYHDSPRHRDGSPRRSRSPRYRRSRSRSN</sequence>
<dbReference type="GO" id="GO:0005634">
    <property type="term" value="C:nucleus"/>
    <property type="evidence" value="ECO:0007669"/>
    <property type="project" value="UniProtKB-SubCell"/>
</dbReference>
<dbReference type="SUPFAM" id="SSF54928">
    <property type="entry name" value="RNA-binding domain, RBD"/>
    <property type="match status" value="1"/>
</dbReference>
<keyword evidence="3" id="KW-0677">Repeat</keyword>
<dbReference type="InterPro" id="IPR035979">
    <property type="entry name" value="RBD_domain_sf"/>
</dbReference>
<proteinExistence type="predicted"/>
<evidence type="ECO:0000259" key="8">
    <source>
        <dbReference type="PROSITE" id="PS50102"/>
    </source>
</evidence>
<keyword evidence="4 6" id="KW-0694">RNA-binding</keyword>
<feature type="compositionally biased region" description="Basic residues" evidence="7">
    <location>
        <begin position="227"/>
        <end position="242"/>
    </location>
</feature>
<comment type="subcellular location">
    <subcellularLocation>
        <location evidence="1">Nucleus</location>
    </subcellularLocation>
</comment>
<evidence type="ECO:0000313" key="9">
    <source>
        <dbReference type="EnsemblMetazoa" id="Aqu2.1.39784_001"/>
    </source>
</evidence>
<dbReference type="EnsemblMetazoa" id="Aqu2.1.39784_001">
    <property type="protein sequence ID" value="Aqu2.1.39784_001"/>
    <property type="gene ID" value="Aqu2.1.39784"/>
</dbReference>
<reference evidence="10" key="1">
    <citation type="journal article" date="2010" name="Nature">
        <title>The Amphimedon queenslandica genome and the evolution of animal complexity.</title>
        <authorList>
            <person name="Srivastava M."/>
            <person name="Simakov O."/>
            <person name="Chapman J."/>
            <person name="Fahey B."/>
            <person name="Gauthier M.E."/>
            <person name="Mitros T."/>
            <person name="Richards G.S."/>
            <person name="Conaco C."/>
            <person name="Dacre M."/>
            <person name="Hellsten U."/>
            <person name="Larroux C."/>
            <person name="Putnam N.H."/>
            <person name="Stanke M."/>
            <person name="Adamska M."/>
            <person name="Darling A."/>
            <person name="Degnan S.M."/>
            <person name="Oakley T.H."/>
            <person name="Plachetzki D.C."/>
            <person name="Zhai Y."/>
            <person name="Adamski M."/>
            <person name="Calcino A."/>
            <person name="Cummins S.F."/>
            <person name="Goodstein D.M."/>
            <person name="Harris C."/>
            <person name="Jackson D.J."/>
            <person name="Leys S.P."/>
            <person name="Shu S."/>
            <person name="Woodcroft B.J."/>
            <person name="Vervoort M."/>
            <person name="Kosik K.S."/>
            <person name="Manning G."/>
            <person name="Degnan B.M."/>
            <person name="Rokhsar D.S."/>
        </authorList>
    </citation>
    <scope>NUCLEOTIDE SEQUENCE [LARGE SCALE GENOMIC DNA]</scope>
</reference>
<accession>A0A1X7VJ10</accession>
<dbReference type="PROSITE" id="PS50102">
    <property type="entry name" value="RRM"/>
    <property type="match status" value="2"/>
</dbReference>
<dbReference type="EnsemblMetazoa" id="XM_011411831.2">
    <property type="protein sequence ID" value="XP_011410133.1"/>
    <property type="gene ID" value="LOC100635892"/>
</dbReference>
<keyword evidence="2" id="KW-0507">mRNA processing</keyword>
<dbReference type="InParanoid" id="A0A1X7VJ10"/>
<keyword evidence="5" id="KW-0539">Nucleus</keyword>
<evidence type="ECO:0000256" key="3">
    <source>
        <dbReference type="ARBA" id="ARBA00022737"/>
    </source>
</evidence>
<evidence type="ECO:0000313" key="10">
    <source>
        <dbReference type="Proteomes" id="UP000007879"/>
    </source>
</evidence>
<evidence type="ECO:0000256" key="6">
    <source>
        <dbReference type="PROSITE-ProRule" id="PRU00176"/>
    </source>
</evidence>
<protein>
    <recommendedName>
        <fullName evidence="8">RRM domain-containing protein</fullName>
    </recommendedName>
</protein>
<evidence type="ECO:0000256" key="4">
    <source>
        <dbReference type="ARBA" id="ARBA00022884"/>
    </source>
</evidence>
<dbReference type="CDD" id="cd12338">
    <property type="entry name" value="RRM1_SRSF1_like"/>
    <property type="match status" value="1"/>
</dbReference>
<name>A0A1X7VJ10_AMPQE</name>
<feature type="region of interest" description="Disordered" evidence="7">
    <location>
        <begin position="182"/>
        <end position="242"/>
    </location>
</feature>
<feature type="domain" description="RRM" evidence="8">
    <location>
        <begin position="9"/>
        <end position="83"/>
    </location>
</feature>